<dbReference type="OrthoDB" id="143422at2"/>
<dbReference type="Gene3D" id="1.10.10.2840">
    <property type="entry name" value="PucR C-terminal helix-turn-helix domain"/>
    <property type="match status" value="1"/>
</dbReference>
<dbReference type="AlphaFoldDB" id="G7W6A9"/>
<dbReference type="Pfam" id="PF13556">
    <property type="entry name" value="HTH_30"/>
    <property type="match status" value="1"/>
</dbReference>
<dbReference type="InterPro" id="IPR051448">
    <property type="entry name" value="CdaR-like_regulators"/>
</dbReference>
<protein>
    <submittedName>
        <fullName evidence="4">Sugar diacid utilization regulator</fullName>
    </submittedName>
</protein>
<dbReference type="PATRIC" id="fig|768706.3.peg.2575"/>
<dbReference type="Pfam" id="PF17853">
    <property type="entry name" value="GGDEF_2"/>
    <property type="match status" value="1"/>
</dbReference>
<feature type="domain" description="PucR C-terminal helix-turn-helix" evidence="2">
    <location>
        <begin position="465"/>
        <end position="521"/>
    </location>
</feature>
<gene>
    <name evidence="4" type="ordered locus">Desor_2562</name>
</gene>
<dbReference type="PANTHER" id="PTHR33744">
    <property type="entry name" value="CARBOHYDRATE DIACID REGULATOR"/>
    <property type="match status" value="1"/>
</dbReference>
<feature type="domain" description="CdaR GGDEF-like" evidence="3">
    <location>
        <begin position="282"/>
        <end position="411"/>
    </location>
</feature>
<name>G7W6A9_DESOD</name>
<dbReference type="HOGENOM" id="CLU_017436_3_1_9"/>
<dbReference type="KEGG" id="dor:Desor_2562"/>
<dbReference type="InterPro" id="IPR042070">
    <property type="entry name" value="PucR_C-HTH_sf"/>
</dbReference>
<reference evidence="5" key="1">
    <citation type="submission" date="2011-11" db="EMBL/GenBank/DDBJ databases">
        <title>Complete sequence of Desulfosporosinus orientis DSM 765.</title>
        <authorList>
            <person name="Lucas S."/>
            <person name="Han J."/>
            <person name="Lapidus A."/>
            <person name="Cheng J.-F."/>
            <person name="Goodwin L."/>
            <person name="Pitluck S."/>
            <person name="Peters L."/>
            <person name="Ovchinnikova G."/>
            <person name="Teshima H."/>
            <person name="Detter J.C."/>
            <person name="Han C."/>
            <person name="Tapia R."/>
            <person name="Land M."/>
            <person name="Hauser L."/>
            <person name="Kyrpides N."/>
            <person name="Ivanova N."/>
            <person name="Pagani I."/>
            <person name="Pester M."/>
            <person name="Spring S."/>
            <person name="Ollivier B."/>
            <person name="Rattei T."/>
            <person name="Klenk H.-P."/>
            <person name="Wagner M."/>
            <person name="Loy A."/>
            <person name="Woyke T."/>
        </authorList>
    </citation>
    <scope>NUCLEOTIDE SEQUENCE [LARGE SCALE GENOMIC DNA]</scope>
    <source>
        <strain evidence="5">ATCC 19365 / DSM 765 / NCIMB 8382 / VKM B-1628</strain>
    </source>
</reference>
<dbReference type="InterPro" id="IPR025736">
    <property type="entry name" value="PucR_C-HTH_dom"/>
</dbReference>
<evidence type="ECO:0000259" key="3">
    <source>
        <dbReference type="Pfam" id="PF17853"/>
    </source>
</evidence>
<evidence type="ECO:0000313" key="5">
    <source>
        <dbReference type="Proteomes" id="UP000006346"/>
    </source>
</evidence>
<evidence type="ECO:0000313" key="4">
    <source>
        <dbReference type="EMBL" id="AET68116.1"/>
    </source>
</evidence>
<proteinExistence type="inferred from homology"/>
<dbReference type="Proteomes" id="UP000006346">
    <property type="component" value="Chromosome"/>
</dbReference>
<dbReference type="EMBL" id="CP003108">
    <property type="protein sequence ID" value="AET68116.1"/>
    <property type="molecule type" value="Genomic_DNA"/>
</dbReference>
<keyword evidence="5" id="KW-1185">Reference proteome</keyword>
<accession>G7W6A9</accession>
<evidence type="ECO:0000259" key="2">
    <source>
        <dbReference type="Pfam" id="PF13556"/>
    </source>
</evidence>
<dbReference type="eggNOG" id="COG3835">
    <property type="taxonomic scope" value="Bacteria"/>
</dbReference>
<evidence type="ECO:0000256" key="1">
    <source>
        <dbReference type="ARBA" id="ARBA00006754"/>
    </source>
</evidence>
<sequence>MPFNLPQGITLGHLMDTFNLKAAPSSDTSTPDIRELAIHSLRLGNEEHVLPFPGWEVQLSPEEHGLLMQAMALPRQNPNARQHPIQIHLKQTESAWQELCAKIKNWLEQQQGRILAACEEFYQTLTEDLSNQYSSSVVEKLQLILGYDVFLLDQQLDVLAWAGGRQLPEKPIPFLPPKPGKKSKLSPPSKFVNLIEGAWQGSYQDTPLTWCPLSGQEGVLGYLGLSVCKDKLGSIEHYFLNKTATLLSLELLKIESINENEKQHHRDFLFDLLYNNFDSVEVICSRGKLWGWDFSKPHLVAVGEIQDFMPLPAERQRLSSLITKAMRIIVNLNPGTICLERNDQVVCLFPLQEMIAQSQTAGTAEQFLQTFWDTAETLFPDRKIYFGLGNLYPTAREIHRSFQEARSALEIGRLLYPDKPVTVFNELGIMRLLQRLDHQELEDYRQEILKPLLEFDREGNLELEQTLLTYYLCNGDLNLAAQKLYLHPNTLRYRIKKASEVLDRDVSQINHQLNLFIALQIGRLKGLWS</sequence>
<comment type="similarity">
    <text evidence="1">Belongs to the CdaR family.</text>
</comment>
<organism evidence="4 5">
    <name type="scientific">Desulfosporosinus orientis (strain ATCC 19365 / DSM 765 / NCIMB 8382 / VKM B-1628 / Singapore I)</name>
    <name type="common">Desulfotomaculum orientis</name>
    <dbReference type="NCBI Taxonomy" id="768706"/>
    <lineage>
        <taxon>Bacteria</taxon>
        <taxon>Bacillati</taxon>
        <taxon>Bacillota</taxon>
        <taxon>Clostridia</taxon>
        <taxon>Eubacteriales</taxon>
        <taxon>Desulfitobacteriaceae</taxon>
        <taxon>Desulfosporosinus</taxon>
    </lineage>
</organism>
<dbReference type="RefSeq" id="WP_014184924.1">
    <property type="nucleotide sequence ID" value="NC_016584.1"/>
</dbReference>
<dbReference type="InterPro" id="IPR041522">
    <property type="entry name" value="CdaR_GGDEF"/>
</dbReference>
<reference evidence="4 5" key="2">
    <citation type="journal article" date="2012" name="J. Bacteriol.">
        <title>Complete genome sequences of Desulfosporosinus orientis DSM765T, Desulfosporosinus youngiae DSM17734T, Desulfosporosinus meridiei DSM13257T, and Desulfosporosinus acidiphilus DSM22704T.</title>
        <authorList>
            <person name="Pester M."/>
            <person name="Brambilla E."/>
            <person name="Alazard D."/>
            <person name="Rattei T."/>
            <person name="Weinmaier T."/>
            <person name="Han J."/>
            <person name="Lucas S."/>
            <person name="Lapidus A."/>
            <person name="Cheng J.F."/>
            <person name="Goodwin L."/>
            <person name="Pitluck S."/>
            <person name="Peters L."/>
            <person name="Ovchinnikova G."/>
            <person name="Teshima H."/>
            <person name="Detter J.C."/>
            <person name="Han C.S."/>
            <person name="Tapia R."/>
            <person name="Land M.L."/>
            <person name="Hauser L."/>
            <person name="Kyrpides N.C."/>
            <person name="Ivanova N.N."/>
            <person name="Pagani I."/>
            <person name="Huntmann M."/>
            <person name="Wei C.L."/>
            <person name="Davenport K.W."/>
            <person name="Daligault H."/>
            <person name="Chain P.S."/>
            <person name="Chen A."/>
            <person name="Mavromatis K."/>
            <person name="Markowitz V."/>
            <person name="Szeto E."/>
            <person name="Mikhailova N."/>
            <person name="Pati A."/>
            <person name="Wagner M."/>
            <person name="Woyke T."/>
            <person name="Ollivier B."/>
            <person name="Klenk H.P."/>
            <person name="Spring S."/>
            <person name="Loy A."/>
        </authorList>
    </citation>
    <scope>NUCLEOTIDE SEQUENCE [LARGE SCALE GENOMIC DNA]</scope>
    <source>
        <strain evidence="5">ATCC 19365 / DSM 765 / NCIMB 8382 / VKM B-1628</strain>
    </source>
</reference>
<dbReference type="STRING" id="768706.Desor_2562"/>